<keyword evidence="9 12" id="KW-0066">ATP synthesis</keyword>
<dbReference type="GO" id="GO:0046933">
    <property type="term" value="F:proton-transporting ATP synthase activity, rotational mechanism"/>
    <property type="evidence" value="ECO:0007669"/>
    <property type="project" value="UniProtKB-UniRule"/>
</dbReference>
<evidence type="ECO:0000256" key="4">
    <source>
        <dbReference type="ARBA" id="ARBA00022692"/>
    </source>
</evidence>
<dbReference type="RefSeq" id="WP_229027181.1">
    <property type="nucleotide sequence ID" value="NZ_CATZRL010000041.1"/>
</dbReference>
<evidence type="ECO:0000256" key="14">
    <source>
        <dbReference type="SAM" id="Coils"/>
    </source>
</evidence>
<dbReference type="InterPro" id="IPR050059">
    <property type="entry name" value="ATP_synthase_B_chain"/>
</dbReference>
<comment type="function">
    <text evidence="12">Component of the F(0) channel, it forms part of the peripheral stalk, linking F(1) to F(0).</text>
</comment>
<dbReference type="InterPro" id="IPR005864">
    <property type="entry name" value="ATP_synth_F0_bsu_bac"/>
</dbReference>
<dbReference type="GO" id="GO:0005886">
    <property type="term" value="C:plasma membrane"/>
    <property type="evidence" value="ECO:0007669"/>
    <property type="project" value="UniProtKB-SubCell"/>
</dbReference>
<keyword evidence="6 12" id="KW-1133">Transmembrane helix</keyword>
<dbReference type="Proteomes" id="UP001220658">
    <property type="component" value="Unassembled WGS sequence"/>
</dbReference>
<reference evidence="15" key="1">
    <citation type="submission" date="2023-01" db="EMBL/GenBank/DDBJ databases">
        <title>Human gut microbiome strain richness.</title>
        <authorList>
            <person name="Chen-Liaw A."/>
        </authorList>
    </citation>
    <scope>NUCLEOTIDE SEQUENCE</scope>
    <source>
        <strain evidence="15">D55st1_G4_D55t1_190419</strain>
    </source>
</reference>
<evidence type="ECO:0000256" key="8">
    <source>
        <dbReference type="ARBA" id="ARBA00023136"/>
    </source>
</evidence>
<dbReference type="PANTHER" id="PTHR33445">
    <property type="entry name" value="ATP SYNTHASE SUBUNIT B', CHLOROPLASTIC"/>
    <property type="match status" value="1"/>
</dbReference>
<keyword evidence="5 12" id="KW-0375">Hydrogen ion transport</keyword>
<protein>
    <recommendedName>
        <fullName evidence="12">ATP synthase subunit b</fullName>
    </recommendedName>
    <alternativeName>
        <fullName evidence="12">ATP synthase F(0) sector subunit b</fullName>
    </alternativeName>
    <alternativeName>
        <fullName evidence="12">ATPase subunit I</fullName>
    </alternativeName>
    <alternativeName>
        <fullName evidence="12">F-type ATPase subunit b</fullName>
        <shortName evidence="12">F-ATPase subunit b</shortName>
    </alternativeName>
</protein>
<keyword evidence="3 12" id="KW-0138">CF(0)</keyword>
<gene>
    <name evidence="12 15" type="primary">atpF</name>
    <name evidence="15" type="ORF">POG00_04355</name>
</gene>
<dbReference type="InterPro" id="IPR002146">
    <property type="entry name" value="ATP_synth_b/b'su_bac/chlpt"/>
</dbReference>
<dbReference type="EMBL" id="JAQNCK010000008">
    <property type="protein sequence ID" value="MDC0827940.1"/>
    <property type="molecule type" value="Genomic_DNA"/>
</dbReference>
<feature type="coiled-coil region" evidence="14">
    <location>
        <begin position="61"/>
        <end position="140"/>
    </location>
</feature>
<evidence type="ECO:0000256" key="12">
    <source>
        <dbReference type="HAMAP-Rule" id="MF_01398"/>
    </source>
</evidence>
<evidence type="ECO:0000313" key="15">
    <source>
        <dbReference type="EMBL" id="MDC0827940.1"/>
    </source>
</evidence>
<keyword evidence="14" id="KW-0175">Coiled coil</keyword>
<keyword evidence="12" id="KW-1003">Cell membrane</keyword>
<evidence type="ECO:0000256" key="1">
    <source>
        <dbReference type="ARBA" id="ARBA00005513"/>
    </source>
</evidence>
<name>A0AAW6FR65_9FIRM</name>
<dbReference type="GO" id="GO:0046961">
    <property type="term" value="F:proton-transporting ATPase activity, rotational mechanism"/>
    <property type="evidence" value="ECO:0007669"/>
    <property type="project" value="TreeGrafter"/>
</dbReference>
<keyword evidence="8 12" id="KW-0472">Membrane</keyword>
<comment type="subunit">
    <text evidence="12">F-type ATPases have 2 components, F(1) - the catalytic core - and F(0) - the membrane proton channel. F(1) has five subunits: alpha(3), beta(3), gamma(1), delta(1), epsilon(1). F(0) has three main subunits: a(1), b(2) and c(10-14). The alpha and beta chains form an alternating ring which encloses part of the gamma chain. F(1) is attached to F(0) by a central stalk formed by the gamma and epsilon chains, while a peripheral stalk is formed by the delta and b chains.</text>
</comment>
<accession>A0AAW6FR65</accession>
<dbReference type="CDD" id="cd06503">
    <property type="entry name" value="ATP-synt_Fo_b"/>
    <property type="match status" value="1"/>
</dbReference>
<dbReference type="GO" id="GO:0012505">
    <property type="term" value="C:endomembrane system"/>
    <property type="evidence" value="ECO:0007669"/>
    <property type="project" value="UniProtKB-SubCell"/>
</dbReference>
<organism evidence="15 16">
    <name type="scientific">Faecalitalea cylindroides</name>
    <dbReference type="NCBI Taxonomy" id="39483"/>
    <lineage>
        <taxon>Bacteria</taxon>
        <taxon>Bacillati</taxon>
        <taxon>Bacillota</taxon>
        <taxon>Erysipelotrichia</taxon>
        <taxon>Erysipelotrichales</taxon>
        <taxon>Erysipelotrichaceae</taxon>
        <taxon>Faecalitalea</taxon>
    </lineage>
</organism>
<proteinExistence type="inferred from homology"/>
<evidence type="ECO:0000256" key="9">
    <source>
        <dbReference type="ARBA" id="ARBA00023310"/>
    </source>
</evidence>
<keyword evidence="4 12" id="KW-0812">Transmembrane</keyword>
<evidence type="ECO:0000256" key="5">
    <source>
        <dbReference type="ARBA" id="ARBA00022781"/>
    </source>
</evidence>
<evidence type="ECO:0000313" key="16">
    <source>
        <dbReference type="Proteomes" id="UP001220658"/>
    </source>
</evidence>
<feature type="transmembrane region" description="Helical" evidence="12">
    <location>
        <begin position="12"/>
        <end position="35"/>
    </location>
</feature>
<evidence type="ECO:0000256" key="7">
    <source>
        <dbReference type="ARBA" id="ARBA00023065"/>
    </source>
</evidence>
<evidence type="ECO:0000256" key="11">
    <source>
        <dbReference type="ARBA" id="ARBA00037847"/>
    </source>
</evidence>
<dbReference type="GO" id="GO:0045259">
    <property type="term" value="C:proton-transporting ATP synthase complex"/>
    <property type="evidence" value="ECO:0007669"/>
    <property type="project" value="UniProtKB-KW"/>
</dbReference>
<comment type="function">
    <text evidence="10 12">F(1)F(0) ATP synthase produces ATP from ADP in the presence of a proton or sodium gradient. F-type ATPases consist of two structural domains, F(1) containing the extramembraneous catalytic core and F(0) containing the membrane proton channel, linked together by a central stalk and a peripheral stalk. During catalysis, ATP synthesis in the catalytic domain of F(1) is coupled via a rotary mechanism of the central stalk subunits to proton translocation.</text>
</comment>
<dbReference type="AlphaFoldDB" id="A0AAW6FR65"/>
<evidence type="ECO:0000256" key="6">
    <source>
        <dbReference type="ARBA" id="ARBA00022989"/>
    </source>
</evidence>
<evidence type="ECO:0000256" key="3">
    <source>
        <dbReference type="ARBA" id="ARBA00022547"/>
    </source>
</evidence>
<comment type="similarity">
    <text evidence="1 12 13">Belongs to the ATPase B chain family.</text>
</comment>
<comment type="subcellular location">
    <subcellularLocation>
        <location evidence="12">Cell membrane</location>
        <topology evidence="12">Single-pass membrane protein</topology>
    </subcellularLocation>
    <subcellularLocation>
        <location evidence="11">Endomembrane system</location>
        <topology evidence="11">Single-pass membrane protein</topology>
    </subcellularLocation>
</comment>
<dbReference type="HAMAP" id="MF_01398">
    <property type="entry name" value="ATP_synth_b_bprime"/>
    <property type="match status" value="1"/>
</dbReference>
<evidence type="ECO:0000256" key="13">
    <source>
        <dbReference type="RuleBase" id="RU003848"/>
    </source>
</evidence>
<dbReference type="PANTHER" id="PTHR33445:SF2">
    <property type="entry name" value="ATP SYNTHASE SUBUNIT B', CHLOROPLASTIC"/>
    <property type="match status" value="1"/>
</dbReference>
<sequence>MGIDMDGFNIDNYLRISLTDVVLVCISTFLIVMIAKKFFWDKLLTLISKRQALIQENIDSSVQLKKEAEDIKEQYVEKMKNAGKEAHSIIESARAEASEEKQQILQQTQNEVSRIKERAKEDIERDKRNAEKEMKDAISSVALEAAKKLVSKEMDEETQKKYIDDFIDKAGNSKW</sequence>
<dbReference type="NCBIfam" id="TIGR01144">
    <property type="entry name" value="ATP_synt_b"/>
    <property type="match status" value="1"/>
</dbReference>
<evidence type="ECO:0000256" key="2">
    <source>
        <dbReference type="ARBA" id="ARBA00022448"/>
    </source>
</evidence>
<keyword evidence="7 12" id="KW-0406">Ion transport</keyword>
<dbReference type="Pfam" id="PF00430">
    <property type="entry name" value="ATP-synt_B"/>
    <property type="match status" value="1"/>
</dbReference>
<evidence type="ECO:0000256" key="10">
    <source>
        <dbReference type="ARBA" id="ARBA00025198"/>
    </source>
</evidence>
<comment type="caution">
    <text evidence="15">The sequence shown here is derived from an EMBL/GenBank/DDBJ whole genome shotgun (WGS) entry which is preliminary data.</text>
</comment>
<dbReference type="Gene3D" id="6.10.250.1580">
    <property type="match status" value="1"/>
</dbReference>
<keyword evidence="2 12" id="KW-0813">Transport</keyword>